<keyword evidence="2" id="KW-0547">Nucleotide-binding</keyword>
<keyword evidence="3" id="KW-1185">Reference proteome</keyword>
<dbReference type="GO" id="GO:0004386">
    <property type="term" value="F:helicase activity"/>
    <property type="evidence" value="ECO:0007669"/>
    <property type="project" value="UniProtKB-KW"/>
</dbReference>
<dbReference type="AlphaFoldDB" id="J4W558"/>
<sequence length="378" mass="43714">MSGVYDERPRAARQTDESRRHRDKRSRSPERKQRRRLSDVEPQGKGTREHGSEENPSSQRLRSPHRHHTHRRRRERDSPAVPPATLPFDARPLTKSDLRRFEPLLAHYLDLQKQKYIEDMDDREIRGRWKSFVGKWNRGELAEGWYDPDMFQRIVASHQEEEAENQARDEPPRQNRRDSSAEGHRQGAAHADDQDDSDYGPALPSSSSARASRRVGVTIPSIDDLALRDERRAEDRSAAIADLRAERRAERTLEKERLEELAPRAEPGTRERRLEKKRALGDKMRGFREGSPGGSMAAATDSELMGGGGGRDGDSLAELKQQKAEAQQRKSEREMRREELQRAKQAEMEERRRRYEEREKGTMSMLQELARQRFGAGS</sequence>
<protein>
    <submittedName>
        <fullName evidence="2">RNA helicase HEL117</fullName>
    </submittedName>
</protein>
<feature type="compositionally biased region" description="Basic and acidic residues" evidence="1">
    <location>
        <begin position="320"/>
        <end position="361"/>
    </location>
</feature>
<dbReference type="HOGENOM" id="CLU_053559_0_0_1"/>
<feature type="region of interest" description="Disordered" evidence="1">
    <location>
        <begin position="156"/>
        <end position="378"/>
    </location>
</feature>
<reference evidence="2 3" key="1">
    <citation type="journal article" date="2012" name="Sci. Rep.">
        <title>Genomic perspectives on the evolution of fungal entomopathogenicity in Beauveria bassiana.</title>
        <authorList>
            <person name="Xiao G."/>
            <person name="Ying S.H."/>
            <person name="Zheng P."/>
            <person name="Wang Z.L."/>
            <person name="Zhang S."/>
            <person name="Xie X.Q."/>
            <person name="Shang Y."/>
            <person name="St Leger R.J."/>
            <person name="Zhao G.P."/>
            <person name="Wang C."/>
            <person name="Feng M.G."/>
        </authorList>
    </citation>
    <scope>NUCLEOTIDE SEQUENCE [LARGE SCALE GENOMIC DNA]</scope>
    <source>
        <strain evidence="2 3">ARSEF 2860</strain>
    </source>
</reference>
<evidence type="ECO:0000256" key="1">
    <source>
        <dbReference type="SAM" id="MobiDB-lite"/>
    </source>
</evidence>
<dbReference type="PANTHER" id="PTHR34117">
    <property type="entry name" value="STYLE CELL-CYCLE INHIBITOR 1"/>
    <property type="match status" value="1"/>
</dbReference>
<dbReference type="PANTHER" id="PTHR34117:SF1">
    <property type="entry name" value="STYLE CELL-CYCLE INHIBITOR 1"/>
    <property type="match status" value="1"/>
</dbReference>
<name>J4W558_BEAB2</name>
<keyword evidence="2" id="KW-0378">Hydrolase</keyword>
<dbReference type="OrthoDB" id="2139939at2759"/>
<evidence type="ECO:0000313" key="2">
    <source>
        <dbReference type="EMBL" id="EJP65510.1"/>
    </source>
</evidence>
<proteinExistence type="predicted"/>
<organism evidence="2 3">
    <name type="scientific">Beauveria bassiana (strain ARSEF 2860)</name>
    <name type="common">White muscardine disease fungus</name>
    <name type="synonym">Tritirachium shiotae</name>
    <dbReference type="NCBI Taxonomy" id="655819"/>
    <lineage>
        <taxon>Eukaryota</taxon>
        <taxon>Fungi</taxon>
        <taxon>Dikarya</taxon>
        <taxon>Ascomycota</taxon>
        <taxon>Pezizomycotina</taxon>
        <taxon>Sordariomycetes</taxon>
        <taxon>Hypocreomycetidae</taxon>
        <taxon>Hypocreales</taxon>
        <taxon>Cordycipitaceae</taxon>
        <taxon>Beauveria</taxon>
    </lineage>
</organism>
<gene>
    <name evidence="2" type="ORF">BBA_05379</name>
</gene>
<dbReference type="InParanoid" id="J4W558"/>
<keyword evidence="2" id="KW-0067">ATP-binding</keyword>
<dbReference type="GeneID" id="19888391"/>
<feature type="compositionally biased region" description="Basic and acidic residues" evidence="1">
    <location>
        <begin position="165"/>
        <end position="185"/>
    </location>
</feature>
<dbReference type="InterPro" id="IPR044688">
    <property type="entry name" value="SCI-1-like"/>
</dbReference>
<dbReference type="EMBL" id="JH725163">
    <property type="protein sequence ID" value="EJP65510.1"/>
    <property type="molecule type" value="Genomic_DNA"/>
</dbReference>
<evidence type="ECO:0000313" key="3">
    <source>
        <dbReference type="Proteomes" id="UP000002762"/>
    </source>
</evidence>
<feature type="compositionally biased region" description="Basic and acidic residues" evidence="1">
    <location>
        <begin position="225"/>
        <end position="288"/>
    </location>
</feature>
<dbReference type="Proteomes" id="UP000002762">
    <property type="component" value="Unassembled WGS sequence"/>
</dbReference>
<feature type="compositionally biased region" description="Basic and acidic residues" evidence="1">
    <location>
        <begin position="1"/>
        <end position="39"/>
    </location>
</feature>
<feature type="compositionally biased region" description="Basic residues" evidence="1">
    <location>
        <begin position="62"/>
        <end position="74"/>
    </location>
</feature>
<feature type="region of interest" description="Disordered" evidence="1">
    <location>
        <begin position="1"/>
        <end position="94"/>
    </location>
</feature>
<dbReference type="RefSeq" id="XP_008598698.1">
    <property type="nucleotide sequence ID" value="XM_008600476.1"/>
</dbReference>
<accession>J4W558</accession>
<keyword evidence="2" id="KW-0347">Helicase</keyword>